<feature type="region of interest" description="Disordered" evidence="1">
    <location>
        <begin position="340"/>
        <end position="373"/>
    </location>
</feature>
<dbReference type="Proteomes" id="UP000076842">
    <property type="component" value="Unassembled WGS sequence"/>
</dbReference>
<dbReference type="FunCoup" id="A0A165E582">
    <property type="interactions" value="16"/>
</dbReference>
<proteinExistence type="predicted"/>
<keyword evidence="3" id="KW-1185">Reference proteome</keyword>
<organism evidence="2 3">
    <name type="scientific">Calocera cornea HHB12733</name>
    <dbReference type="NCBI Taxonomy" id="1353952"/>
    <lineage>
        <taxon>Eukaryota</taxon>
        <taxon>Fungi</taxon>
        <taxon>Dikarya</taxon>
        <taxon>Basidiomycota</taxon>
        <taxon>Agaricomycotina</taxon>
        <taxon>Dacrymycetes</taxon>
        <taxon>Dacrymycetales</taxon>
        <taxon>Dacrymycetaceae</taxon>
        <taxon>Calocera</taxon>
    </lineage>
</organism>
<reference evidence="2 3" key="1">
    <citation type="journal article" date="2016" name="Mol. Biol. Evol.">
        <title>Comparative Genomics of Early-Diverging Mushroom-Forming Fungi Provides Insights into the Origins of Lignocellulose Decay Capabilities.</title>
        <authorList>
            <person name="Nagy L.G."/>
            <person name="Riley R."/>
            <person name="Tritt A."/>
            <person name="Adam C."/>
            <person name="Daum C."/>
            <person name="Floudas D."/>
            <person name="Sun H."/>
            <person name="Yadav J.S."/>
            <person name="Pangilinan J."/>
            <person name="Larsson K.H."/>
            <person name="Matsuura K."/>
            <person name="Barry K."/>
            <person name="Labutti K."/>
            <person name="Kuo R."/>
            <person name="Ohm R.A."/>
            <person name="Bhattacharya S.S."/>
            <person name="Shirouzu T."/>
            <person name="Yoshinaga Y."/>
            <person name="Martin F.M."/>
            <person name="Grigoriev I.V."/>
            <person name="Hibbett D.S."/>
        </authorList>
    </citation>
    <scope>NUCLEOTIDE SEQUENCE [LARGE SCALE GENOMIC DNA]</scope>
    <source>
        <strain evidence="2 3">HHB12733</strain>
    </source>
</reference>
<accession>A0A165E582</accession>
<dbReference type="PANTHER" id="PTHR47345">
    <property type="entry name" value="CUT9-INTERACTING PROTEIN SCN1"/>
    <property type="match status" value="1"/>
</dbReference>
<evidence type="ECO:0000256" key="1">
    <source>
        <dbReference type="SAM" id="MobiDB-lite"/>
    </source>
</evidence>
<gene>
    <name evidence="2" type="ORF">CALCODRAFT_473859</name>
</gene>
<dbReference type="EMBL" id="KV424021">
    <property type="protein sequence ID" value="KZT54121.1"/>
    <property type="molecule type" value="Genomic_DNA"/>
</dbReference>
<dbReference type="STRING" id="1353952.A0A165E582"/>
<keyword evidence="2" id="KW-0378">Hydrolase</keyword>
<dbReference type="Gene3D" id="3.20.20.140">
    <property type="entry name" value="Metal-dependent hydrolases"/>
    <property type="match status" value="1"/>
</dbReference>
<dbReference type="Pfam" id="PF01026">
    <property type="entry name" value="TatD_DNase"/>
    <property type="match status" value="1"/>
</dbReference>
<name>A0A165E582_9BASI</name>
<dbReference type="InterPro" id="IPR032466">
    <property type="entry name" value="Metal_Hydrolase"/>
</dbReference>
<evidence type="ECO:0000313" key="2">
    <source>
        <dbReference type="EMBL" id="KZT54121.1"/>
    </source>
</evidence>
<dbReference type="SUPFAM" id="SSF51556">
    <property type="entry name" value="Metallo-dependent hydrolases"/>
    <property type="match status" value="1"/>
</dbReference>
<evidence type="ECO:0000313" key="3">
    <source>
        <dbReference type="Proteomes" id="UP000076842"/>
    </source>
</evidence>
<dbReference type="OrthoDB" id="413993at2759"/>
<dbReference type="InterPro" id="IPR053044">
    <property type="entry name" value="Metallo-hydrolase/TatD-type"/>
</dbReference>
<dbReference type="GO" id="GO:0016788">
    <property type="term" value="F:hydrolase activity, acting on ester bonds"/>
    <property type="evidence" value="ECO:0007669"/>
    <property type="project" value="InterPro"/>
</dbReference>
<protein>
    <submittedName>
        <fullName evidence="2">Metallo-dependent hydrolase</fullName>
    </submittedName>
</protein>
<dbReference type="InParanoid" id="A0A165E582"/>
<dbReference type="InterPro" id="IPR001130">
    <property type="entry name" value="TatD-like"/>
</dbReference>
<sequence>MCRDGGSAHAPAGPSRLPPAELLAHLTDVHCHPTDSDTPRSAMEALRIRVCAMATRSDDQEKVKRLAADWPDKVTPCFGYHPWFSHTISLLDTLPTKEEHYSSVLLSAMDVNQEYVSIIQEMMPLLPNPRLLKDLVSEVRSNLASHPHAMLGEVGLDRAFRIPLQPYPSPPGRRLSPFTPPMEHQLAILEALLGVAVELERNVSMHSVKCQGVTVELFKRMKERYGEKWGKINLDMHSCGFSSETWKDRNYPNIFLSLSTTINAKHGGLRALIAAASADRLLIESDYNDVTLCTDSVWDVLNLIAEVKGWRVEDTWEEGVQGEPGAVRRLEDNWKSFRSGGKGLAPVPANRRQRKRRDYAADDPEIHVEEQVS</sequence>
<feature type="compositionally biased region" description="Basic and acidic residues" evidence="1">
    <location>
        <begin position="358"/>
        <end position="373"/>
    </location>
</feature>
<dbReference type="AlphaFoldDB" id="A0A165E582"/>
<dbReference type="PANTHER" id="PTHR47345:SF1">
    <property type="entry name" value="CUT9-INTERACTING PROTEIN SCN1"/>
    <property type="match status" value="1"/>
</dbReference>